<dbReference type="NCBIfam" id="TIGR00254">
    <property type="entry name" value="GGDEF"/>
    <property type="match status" value="1"/>
</dbReference>
<evidence type="ECO:0000256" key="2">
    <source>
        <dbReference type="ARBA" id="ARBA00012528"/>
    </source>
</evidence>
<keyword evidence="4" id="KW-0472">Membrane</keyword>
<keyword evidence="4" id="KW-0812">Transmembrane</keyword>
<comment type="catalytic activity">
    <reaction evidence="3">
        <text>2 GTP = 3',3'-c-di-GMP + 2 diphosphate</text>
        <dbReference type="Rhea" id="RHEA:24898"/>
        <dbReference type="ChEBI" id="CHEBI:33019"/>
        <dbReference type="ChEBI" id="CHEBI:37565"/>
        <dbReference type="ChEBI" id="CHEBI:58805"/>
        <dbReference type="EC" id="2.7.7.65"/>
    </reaction>
</comment>
<dbReference type="RefSeq" id="WP_099019255.1">
    <property type="nucleotide sequence ID" value="NZ_NIHB01000002.1"/>
</dbReference>
<dbReference type="SUPFAM" id="SSF63829">
    <property type="entry name" value="Calcium-dependent phosphotriesterase"/>
    <property type="match status" value="3"/>
</dbReference>
<dbReference type="InterPro" id="IPR015943">
    <property type="entry name" value="WD40/YVTN_repeat-like_dom_sf"/>
</dbReference>
<dbReference type="Pfam" id="PF07494">
    <property type="entry name" value="Reg_prop"/>
    <property type="match status" value="5"/>
</dbReference>
<dbReference type="Proteomes" id="UP000295724">
    <property type="component" value="Unassembled WGS sequence"/>
</dbReference>
<feature type="domain" description="GGDEF" evidence="5">
    <location>
        <begin position="886"/>
        <end position="1017"/>
    </location>
</feature>
<dbReference type="PANTHER" id="PTHR45138:SF9">
    <property type="entry name" value="DIGUANYLATE CYCLASE DGCM-RELATED"/>
    <property type="match status" value="1"/>
</dbReference>
<protein>
    <recommendedName>
        <fullName evidence="2">diguanylate cyclase</fullName>
        <ecNumber evidence="2">2.7.7.65</ecNumber>
    </recommendedName>
</protein>
<reference evidence="6 7" key="1">
    <citation type="submission" date="2019-03" db="EMBL/GenBank/DDBJ databases">
        <title>Genomic Encyclopedia of Type Strains, Phase IV (KMG-IV): sequencing the most valuable type-strain genomes for metagenomic binning, comparative biology and taxonomic classification.</title>
        <authorList>
            <person name="Goeker M."/>
        </authorList>
    </citation>
    <scope>NUCLEOTIDE SEQUENCE [LARGE SCALE GENOMIC DNA]</scope>
    <source>
        <strain evidence="6 7">DSM 25488</strain>
    </source>
</reference>
<dbReference type="InterPro" id="IPR011123">
    <property type="entry name" value="Y_Y_Y"/>
</dbReference>
<dbReference type="Pfam" id="PF07495">
    <property type="entry name" value="Y_Y_Y"/>
    <property type="match status" value="1"/>
</dbReference>
<evidence type="ECO:0000259" key="5">
    <source>
        <dbReference type="PROSITE" id="PS50887"/>
    </source>
</evidence>
<organism evidence="6 7">
    <name type="scientific">Marinicella litoralis</name>
    <dbReference type="NCBI Taxonomy" id="644220"/>
    <lineage>
        <taxon>Bacteria</taxon>
        <taxon>Pseudomonadati</taxon>
        <taxon>Pseudomonadota</taxon>
        <taxon>Gammaproteobacteria</taxon>
        <taxon>Lysobacterales</taxon>
        <taxon>Marinicellaceae</taxon>
        <taxon>Marinicella</taxon>
    </lineage>
</organism>
<proteinExistence type="predicted"/>
<evidence type="ECO:0000313" key="6">
    <source>
        <dbReference type="EMBL" id="TDR22628.1"/>
    </source>
</evidence>
<dbReference type="InterPro" id="IPR011110">
    <property type="entry name" value="Reg_prop"/>
</dbReference>
<dbReference type="InterPro" id="IPR050469">
    <property type="entry name" value="Diguanylate_Cyclase"/>
</dbReference>
<keyword evidence="7" id="KW-1185">Reference proteome</keyword>
<dbReference type="PROSITE" id="PS50887">
    <property type="entry name" value="GGDEF"/>
    <property type="match status" value="1"/>
</dbReference>
<sequence length="1017" mass="115446">MTKCSIYTRLPIPTCLAMKTVFFNLKNYLTSVLLLVSWAAISSHSDQWQAVELSMEDGLPDSTVYSMSQDKTGYMWFGTTSGLARYDGYSFKVFRHDGADESTISNNNAGNIYLDSENHLWIGTFGGGANVIDLNNGELTRLPYSSSKTDQMISENVQTFFEDSQHSMWIGTGSGLYQMKGDQLNYFGGKKQDNSGFSQSRVWDIEEDSLGNIWLGTSQGLSQLNVNTGIYQHFKLPASLISNISSNQFRNIQMDEDVLWIGSSTGLYSFDIDTKQFTLHFSNNKTIKINDIHFEAGGKLLIATMEGLYEYDATKQLFKTDEGGELWQAYAHLDVRQILRDRSGLLWLATRDNGVVKIDQAGGLFKLHTNYVSESEATEQNKQVWTINTDEFSNLLIGTSETVYQHPIAAPSSKVVVDGLNEIPGIIRTIKKTKENGFWIGTSAGLFLLPSNSLKAEIKNEPFDLVGIEPTDVFSVTESLNGDLWLALYNIGVLQWNPMTHTAKLMQTVDGQSLTDMNISVIYEDNHQHIWIGSNLAGVFRLDPESQQIELFKHDYGDINSISSNRIKDIFQDSMGRLWIATARGLNQFLPESLNFKQYSQSNGLLSDSIGSIHEDSNQNLWIVYKFGLSRFNPEKEEINNYILNESISNDGFGNRSSTIDANDVIYIGSINGYYSFYPRLIKQSKQYKPPLILSQVWVNNQPVQNAQWVSKQNQFDLYHEDRAISFEFAALDFKAPEQIKYRYRIMGLNEEWLNISSNRMIELSHLNPGAYQIEVKAINNDGRWSEELMSINLNIHPVWWNQGWVRALFGIIFVLLAIFLHQFRTNKIKRQNQTLENEVKSRTSELRDLNAQLKTAAHSDYLTSLPNRMAFIKTIELKRKDPAIDGICLVMADIDHFKQINDQYGHAAGDVILIKVSEIMRAMIREEDMVARWGGEEFIFYFEAKNANQLLPMIDRIREAVEGTEFKYGENIISVTLTFGICQSEKGMSLNDCIKKADEAMYQGKSGGRNTIRIAH</sequence>
<dbReference type="Gene3D" id="2.60.40.10">
    <property type="entry name" value="Immunoglobulins"/>
    <property type="match status" value="1"/>
</dbReference>
<accession>A0A4R6Y112</accession>
<gene>
    <name evidence="6" type="ORF">C8D91_1120</name>
</gene>
<dbReference type="InterPro" id="IPR029787">
    <property type="entry name" value="Nucleotide_cyclase"/>
</dbReference>
<dbReference type="FunFam" id="3.30.70.270:FF:000001">
    <property type="entry name" value="Diguanylate cyclase domain protein"/>
    <property type="match status" value="1"/>
</dbReference>
<dbReference type="InterPro" id="IPR043128">
    <property type="entry name" value="Rev_trsase/Diguanyl_cyclase"/>
</dbReference>
<dbReference type="Gene3D" id="3.30.70.270">
    <property type="match status" value="1"/>
</dbReference>
<name>A0A4R6Y112_9GAMM</name>
<evidence type="ECO:0000256" key="4">
    <source>
        <dbReference type="SAM" id="Phobius"/>
    </source>
</evidence>
<dbReference type="OrthoDB" id="176203at2"/>
<dbReference type="CDD" id="cd01949">
    <property type="entry name" value="GGDEF"/>
    <property type="match status" value="1"/>
</dbReference>
<comment type="cofactor">
    <cofactor evidence="1">
        <name>Mg(2+)</name>
        <dbReference type="ChEBI" id="CHEBI:18420"/>
    </cofactor>
</comment>
<evidence type="ECO:0000256" key="1">
    <source>
        <dbReference type="ARBA" id="ARBA00001946"/>
    </source>
</evidence>
<dbReference type="SUPFAM" id="SSF55073">
    <property type="entry name" value="Nucleotide cyclase"/>
    <property type="match status" value="1"/>
</dbReference>
<keyword evidence="4" id="KW-1133">Transmembrane helix</keyword>
<dbReference type="EMBL" id="SNZB01000002">
    <property type="protein sequence ID" value="TDR22628.1"/>
    <property type="molecule type" value="Genomic_DNA"/>
</dbReference>
<dbReference type="EC" id="2.7.7.65" evidence="2"/>
<dbReference type="GO" id="GO:0052621">
    <property type="term" value="F:diguanylate cyclase activity"/>
    <property type="evidence" value="ECO:0007669"/>
    <property type="project" value="UniProtKB-EC"/>
</dbReference>
<dbReference type="AlphaFoldDB" id="A0A4R6Y112"/>
<feature type="transmembrane region" description="Helical" evidence="4">
    <location>
        <begin position="800"/>
        <end position="821"/>
    </location>
</feature>
<dbReference type="Pfam" id="PF00990">
    <property type="entry name" value="GGDEF"/>
    <property type="match status" value="1"/>
</dbReference>
<dbReference type="Gene3D" id="2.130.10.10">
    <property type="entry name" value="YVTN repeat-like/Quinoprotein amine dehydrogenase"/>
    <property type="match status" value="2"/>
</dbReference>
<dbReference type="PANTHER" id="PTHR45138">
    <property type="entry name" value="REGULATORY COMPONENTS OF SENSORY TRANSDUCTION SYSTEM"/>
    <property type="match status" value="1"/>
</dbReference>
<comment type="caution">
    <text evidence="6">The sequence shown here is derived from an EMBL/GenBank/DDBJ whole genome shotgun (WGS) entry which is preliminary data.</text>
</comment>
<evidence type="ECO:0000313" key="7">
    <source>
        <dbReference type="Proteomes" id="UP000295724"/>
    </source>
</evidence>
<evidence type="ECO:0000256" key="3">
    <source>
        <dbReference type="ARBA" id="ARBA00034247"/>
    </source>
</evidence>
<dbReference type="InterPro" id="IPR013783">
    <property type="entry name" value="Ig-like_fold"/>
</dbReference>
<dbReference type="SMART" id="SM00267">
    <property type="entry name" value="GGDEF"/>
    <property type="match status" value="1"/>
</dbReference>
<dbReference type="InterPro" id="IPR000160">
    <property type="entry name" value="GGDEF_dom"/>
</dbReference>